<protein>
    <submittedName>
        <fullName evidence="1">Uncharacterized protein</fullName>
    </submittedName>
</protein>
<gene>
    <name evidence="1" type="ORF">S01H4_60089</name>
</gene>
<name>X1CYM1_9ZZZZ</name>
<proteinExistence type="predicted"/>
<dbReference type="EMBL" id="BART01035352">
    <property type="protein sequence ID" value="GAH13616.1"/>
    <property type="molecule type" value="Genomic_DNA"/>
</dbReference>
<dbReference type="AlphaFoldDB" id="X1CYM1"/>
<accession>X1CYM1</accession>
<evidence type="ECO:0000313" key="1">
    <source>
        <dbReference type="EMBL" id="GAH13616.1"/>
    </source>
</evidence>
<comment type="caution">
    <text evidence="1">The sequence shown here is derived from an EMBL/GenBank/DDBJ whole genome shotgun (WGS) entry which is preliminary data.</text>
</comment>
<reference evidence="1" key="1">
    <citation type="journal article" date="2014" name="Front. Microbiol.">
        <title>High frequency of phylogenetically diverse reductive dehalogenase-homologous genes in deep subseafloor sedimentary metagenomes.</title>
        <authorList>
            <person name="Kawai M."/>
            <person name="Futagami T."/>
            <person name="Toyoda A."/>
            <person name="Takaki Y."/>
            <person name="Nishi S."/>
            <person name="Hori S."/>
            <person name="Arai W."/>
            <person name="Tsubouchi T."/>
            <person name="Morono Y."/>
            <person name="Uchiyama I."/>
            <person name="Ito T."/>
            <person name="Fujiyama A."/>
            <person name="Inagaki F."/>
            <person name="Takami H."/>
        </authorList>
    </citation>
    <scope>NUCLEOTIDE SEQUENCE</scope>
    <source>
        <strain evidence="1">Expedition CK06-06</strain>
    </source>
</reference>
<sequence>MAVIMHTTGSLEVLKRIAQKRREHWLCYLLSVIPALYPFGSRKDDSRGQCI</sequence>
<organism evidence="1">
    <name type="scientific">marine sediment metagenome</name>
    <dbReference type="NCBI Taxonomy" id="412755"/>
    <lineage>
        <taxon>unclassified sequences</taxon>
        <taxon>metagenomes</taxon>
        <taxon>ecological metagenomes</taxon>
    </lineage>
</organism>